<keyword evidence="1" id="KW-0812">Transmembrane</keyword>
<dbReference type="Proteomes" id="UP000193642">
    <property type="component" value="Unassembled WGS sequence"/>
</dbReference>
<proteinExistence type="predicted"/>
<keyword evidence="1" id="KW-1133">Transmembrane helix</keyword>
<keyword evidence="1" id="KW-0472">Membrane</keyword>
<reference evidence="2 3" key="1">
    <citation type="submission" date="2016-07" db="EMBL/GenBank/DDBJ databases">
        <title>Pervasive Adenine N6-methylation of Active Genes in Fungi.</title>
        <authorList>
            <consortium name="DOE Joint Genome Institute"/>
            <person name="Mondo S.J."/>
            <person name="Dannebaum R.O."/>
            <person name="Kuo R.C."/>
            <person name="Labutti K."/>
            <person name="Haridas S."/>
            <person name="Kuo A."/>
            <person name="Salamov A."/>
            <person name="Ahrendt S.R."/>
            <person name="Lipzen A."/>
            <person name="Sullivan W."/>
            <person name="Andreopoulos W.B."/>
            <person name="Clum A."/>
            <person name="Lindquist E."/>
            <person name="Daum C."/>
            <person name="Ramamoorthy G.K."/>
            <person name="Gryganskyi A."/>
            <person name="Culley D."/>
            <person name="Magnuson J.K."/>
            <person name="James T.Y."/>
            <person name="O'Malley M.A."/>
            <person name="Stajich J.E."/>
            <person name="Spatafora J.W."/>
            <person name="Visel A."/>
            <person name="Grigoriev I.V."/>
        </authorList>
    </citation>
    <scope>NUCLEOTIDE SEQUENCE [LARGE SCALE GENOMIC DNA]</scope>
    <source>
        <strain evidence="2 3">JEL800</strain>
    </source>
</reference>
<evidence type="ECO:0008006" key="4">
    <source>
        <dbReference type="Google" id="ProtNLM"/>
    </source>
</evidence>
<dbReference type="Gene3D" id="2.60.40.1820">
    <property type="match status" value="1"/>
</dbReference>
<comment type="caution">
    <text evidence="2">The sequence shown here is derived from an EMBL/GenBank/DDBJ whole genome shotgun (WGS) entry which is preliminary data.</text>
</comment>
<dbReference type="OrthoDB" id="2123058at2759"/>
<dbReference type="EMBL" id="MCGO01000026">
    <property type="protein sequence ID" value="ORY42998.1"/>
    <property type="molecule type" value="Genomic_DNA"/>
</dbReference>
<dbReference type="AlphaFoldDB" id="A0A1Y2C7J4"/>
<dbReference type="SUPFAM" id="SSF117070">
    <property type="entry name" value="LEA14-like"/>
    <property type="match status" value="1"/>
</dbReference>
<evidence type="ECO:0000313" key="3">
    <source>
        <dbReference type="Proteomes" id="UP000193642"/>
    </source>
</evidence>
<name>A0A1Y2C7J4_9FUNG</name>
<gene>
    <name evidence="2" type="ORF">BCR33DRAFT_717724</name>
</gene>
<organism evidence="2 3">
    <name type="scientific">Rhizoclosmatium globosum</name>
    <dbReference type="NCBI Taxonomy" id="329046"/>
    <lineage>
        <taxon>Eukaryota</taxon>
        <taxon>Fungi</taxon>
        <taxon>Fungi incertae sedis</taxon>
        <taxon>Chytridiomycota</taxon>
        <taxon>Chytridiomycota incertae sedis</taxon>
        <taxon>Chytridiomycetes</taxon>
        <taxon>Chytridiales</taxon>
        <taxon>Chytriomycetaceae</taxon>
        <taxon>Rhizoclosmatium</taxon>
    </lineage>
</organism>
<sequence>MEVNTAPSQVKATPFQRIRNHKCCSGKRFFVWIVCVSLFLVGAALALFFLFPRFPTSKLRKIHLDSLEINNVHSATAHLLVDLTIGNPNYISVNVQKLSFNASNPAYASGAAPFASGIDAIPFTMPARGDVNITVPLNVTYDSRNDPKLKFLGQVTGQCALGLLGNSSATFTADIFVITEAIVLGSIRVYQETFLQQQIGCPPL</sequence>
<keyword evidence="3" id="KW-1185">Reference proteome</keyword>
<evidence type="ECO:0000313" key="2">
    <source>
        <dbReference type="EMBL" id="ORY42998.1"/>
    </source>
</evidence>
<evidence type="ECO:0000256" key="1">
    <source>
        <dbReference type="SAM" id="Phobius"/>
    </source>
</evidence>
<feature type="transmembrane region" description="Helical" evidence="1">
    <location>
        <begin position="29"/>
        <end position="51"/>
    </location>
</feature>
<protein>
    <recommendedName>
        <fullName evidence="4">Late embryogenesis abundant protein LEA-2 subgroup domain-containing protein</fullName>
    </recommendedName>
</protein>
<accession>A0A1Y2C7J4</accession>